<evidence type="ECO:0000259" key="1">
    <source>
        <dbReference type="Pfam" id="PF12937"/>
    </source>
</evidence>
<dbReference type="Gene3D" id="3.80.10.10">
    <property type="entry name" value="Ribonuclease Inhibitor"/>
    <property type="match status" value="1"/>
</dbReference>
<dbReference type="Pfam" id="PF12937">
    <property type="entry name" value="F-box-like"/>
    <property type="match status" value="1"/>
</dbReference>
<dbReference type="InterPro" id="IPR001810">
    <property type="entry name" value="F-box_dom"/>
</dbReference>
<dbReference type="Proteomes" id="UP000076871">
    <property type="component" value="Unassembled WGS sequence"/>
</dbReference>
<dbReference type="InParanoid" id="A0A165CIV5"/>
<proteinExistence type="predicted"/>
<dbReference type="OrthoDB" id="2756640at2759"/>
<evidence type="ECO:0000313" key="2">
    <source>
        <dbReference type="EMBL" id="KZT02890.1"/>
    </source>
</evidence>
<protein>
    <recommendedName>
        <fullName evidence="1">F-box domain-containing protein</fullName>
    </recommendedName>
</protein>
<dbReference type="InterPro" id="IPR032675">
    <property type="entry name" value="LRR_dom_sf"/>
</dbReference>
<dbReference type="SUPFAM" id="SSF52047">
    <property type="entry name" value="RNI-like"/>
    <property type="match status" value="1"/>
</dbReference>
<dbReference type="AlphaFoldDB" id="A0A165CIV5"/>
<feature type="domain" description="F-box" evidence="1">
    <location>
        <begin position="19"/>
        <end position="58"/>
    </location>
</feature>
<name>A0A165CIV5_9APHY</name>
<dbReference type="EMBL" id="KV427648">
    <property type="protein sequence ID" value="KZT02890.1"/>
    <property type="molecule type" value="Genomic_DNA"/>
</dbReference>
<dbReference type="GeneID" id="63826708"/>
<dbReference type="RefSeq" id="XP_040760630.1">
    <property type="nucleotide sequence ID" value="XM_040909679.1"/>
</dbReference>
<reference evidence="2 3" key="1">
    <citation type="journal article" date="2016" name="Mol. Biol. Evol.">
        <title>Comparative Genomics of Early-Diverging Mushroom-Forming Fungi Provides Insights into the Origins of Lignocellulose Decay Capabilities.</title>
        <authorList>
            <person name="Nagy L.G."/>
            <person name="Riley R."/>
            <person name="Tritt A."/>
            <person name="Adam C."/>
            <person name="Daum C."/>
            <person name="Floudas D."/>
            <person name="Sun H."/>
            <person name="Yadav J.S."/>
            <person name="Pangilinan J."/>
            <person name="Larsson K.H."/>
            <person name="Matsuura K."/>
            <person name="Barry K."/>
            <person name="Labutti K."/>
            <person name="Kuo R."/>
            <person name="Ohm R.A."/>
            <person name="Bhattacharya S.S."/>
            <person name="Shirouzu T."/>
            <person name="Yoshinaga Y."/>
            <person name="Martin F.M."/>
            <person name="Grigoriev I.V."/>
            <person name="Hibbett D.S."/>
        </authorList>
    </citation>
    <scope>NUCLEOTIDE SEQUENCE [LARGE SCALE GENOMIC DNA]</scope>
    <source>
        <strain evidence="2 3">93-53</strain>
    </source>
</reference>
<organism evidence="2 3">
    <name type="scientific">Laetiporus sulphureus 93-53</name>
    <dbReference type="NCBI Taxonomy" id="1314785"/>
    <lineage>
        <taxon>Eukaryota</taxon>
        <taxon>Fungi</taxon>
        <taxon>Dikarya</taxon>
        <taxon>Basidiomycota</taxon>
        <taxon>Agaricomycotina</taxon>
        <taxon>Agaricomycetes</taxon>
        <taxon>Polyporales</taxon>
        <taxon>Laetiporus</taxon>
    </lineage>
</organism>
<gene>
    <name evidence="2" type="ORF">LAESUDRAFT_729666</name>
</gene>
<accession>A0A165CIV5</accession>
<evidence type="ECO:0000313" key="3">
    <source>
        <dbReference type="Proteomes" id="UP000076871"/>
    </source>
</evidence>
<keyword evidence="3" id="KW-1185">Reference proteome</keyword>
<sequence length="444" mass="49864">MAASLGSNAALPVNNPQPRLPPEICERIIDHLDPYPLKWNDDRQTLLNCALVCRGWYSESRAVLFEEPSLRTRRGAMAFARSLTQMPLLDARVRRLEIGYSTTVLELASILVMLAGKLPKLASLSVYRVSFEHMRSLAFWSLHEFSHLTSLELEYVTLPSASPFFQVISSFPQLQSLTCCNLHWSKPTSMAPLPERHHMPLTTVTSLEYDLSCFEGIGHILLSLLDQAMLETLRLRSPVSAAALAFTQGMLNIAGKSLEKAEIGFRALRPGDTDDNVQSLLLHPISFEANVNLQALQLGIDTMKMNDVELFVQTVLLPLLNTISSKDLKEIKFIISRGDEWETDALLNAFDPEVCTQIDELLAEGHFPKLRDVSIDIELLNLDLDDSQHVEFCTEICARFPKLIDMNMLIIYYNGCQFPSYAERALKAKQLANKQPHPIEQAAA</sequence>